<evidence type="ECO:0000256" key="1">
    <source>
        <dbReference type="SAM" id="MobiDB-lite"/>
    </source>
</evidence>
<gene>
    <name evidence="3" type="ORF">PG996_007879</name>
</gene>
<evidence type="ECO:0000313" key="4">
    <source>
        <dbReference type="Proteomes" id="UP001446871"/>
    </source>
</evidence>
<protein>
    <submittedName>
        <fullName evidence="3">Serine/threonine protein kinase</fullName>
    </submittedName>
</protein>
<dbReference type="GO" id="GO:0004674">
    <property type="term" value="F:protein serine/threonine kinase activity"/>
    <property type="evidence" value="ECO:0007669"/>
    <property type="project" value="UniProtKB-KW"/>
</dbReference>
<feature type="region of interest" description="Disordered" evidence="1">
    <location>
        <begin position="506"/>
        <end position="576"/>
    </location>
</feature>
<keyword evidence="3" id="KW-0723">Serine/threonine-protein kinase</keyword>
<dbReference type="SMART" id="SM00220">
    <property type="entry name" value="S_TKc"/>
    <property type="match status" value="1"/>
</dbReference>
<dbReference type="PANTHER" id="PTHR24359:SF1">
    <property type="entry name" value="INHIBITOR OF NUCLEAR FACTOR KAPPA-B KINASE EPSILON SUBUNIT HOMOLOG 1-RELATED"/>
    <property type="match status" value="1"/>
</dbReference>
<dbReference type="InterPro" id="IPR011009">
    <property type="entry name" value="Kinase-like_dom_sf"/>
</dbReference>
<evidence type="ECO:0000313" key="3">
    <source>
        <dbReference type="EMBL" id="KAK8063227.1"/>
    </source>
</evidence>
<dbReference type="PROSITE" id="PS50011">
    <property type="entry name" value="PROTEIN_KINASE_DOM"/>
    <property type="match status" value="1"/>
</dbReference>
<dbReference type="SUPFAM" id="SSF56112">
    <property type="entry name" value="Protein kinase-like (PK-like)"/>
    <property type="match status" value="1"/>
</dbReference>
<feature type="compositionally biased region" description="Basic and acidic residues" evidence="1">
    <location>
        <begin position="555"/>
        <end position="565"/>
    </location>
</feature>
<sequence length="785" mass="89225">MSSGASPPFLLKPHKTWNENFVEYITSVQRTGIDIDNNPSVYVSIDSLARYWEDDGRLQDVIDSSQANPIAADQCRIRQSYLRIWSCLVYIGHPEFITWFIKHIIEDDHMYSVHNLITLLAKGDVAAQEIIRGFHQHHWKFWPVLFEKDNGMFKRTLDPKCVLPIAFEDRLTPTADYCKTIVSKVHIDESCCDFEENTVAFKVFQHYHEDNAAFDREVSLFEKLRSTDSSDVIVQYLGSFKQNQKCVVILELAPGGSLKSFLEKMRKPRTRQELHRFWNSLTNLLNALFHLNNLSPGIRTVGCAHRDIKLENILVFPKAAGSDYEFDLKLTDFDTITNLQVISSTNDSKQNHNGGRTYCAPEASRVQARNEDEIFTIPLKSDVWSLGAVFSEVIVWLAEGIEGIRHFEERRKLETGPLPGFRGSGFEASFHNGVKRLNCVDEILQESLDRLFKLDDITPLIKRLTMDYMLVQVDSRVEPKPLYQFFVNEIANLPPAPPPKLPTAKTVGPVTQNQLHRKPVSPDPILEAPANSVPENLPDTQEGANTNTIQPLKSQDIRPDPENQKQKAPVKPCKGPQLPRISVLDVNTWLDGGGKGVLHGVEQVRQQLDDRDQLFLIDDSLSMRRQSAHLYQTCRALMAIASKVDPDRVEMAFTSDPTKFIKDKRSWLGGGPNYMVGKIRNHFEKPNTANSTNMALRLGQVLTKVGYGTKSTSVYIMTDGVWQPSKSPGGGVEEPIKRLVRRLFQGSKNKEFVTLQFIRFGHDPTGMDRLRYLDDDLPKLEEMHN</sequence>
<dbReference type="CDD" id="cd00180">
    <property type="entry name" value="PKc"/>
    <property type="match status" value="1"/>
</dbReference>
<dbReference type="PROSITE" id="PS00108">
    <property type="entry name" value="PROTEIN_KINASE_ST"/>
    <property type="match status" value="1"/>
</dbReference>
<feature type="compositionally biased region" description="Polar residues" evidence="1">
    <location>
        <begin position="538"/>
        <end position="553"/>
    </location>
</feature>
<name>A0ABR1UWC8_9PEZI</name>
<dbReference type="InterPro" id="IPR036465">
    <property type="entry name" value="vWFA_dom_sf"/>
</dbReference>
<dbReference type="PANTHER" id="PTHR24359">
    <property type="entry name" value="SERINE/THREONINE-PROTEIN KINASE SBK1"/>
    <property type="match status" value="1"/>
</dbReference>
<dbReference type="Gene3D" id="1.10.510.10">
    <property type="entry name" value="Transferase(Phosphotransferase) domain 1"/>
    <property type="match status" value="1"/>
</dbReference>
<evidence type="ECO:0000259" key="2">
    <source>
        <dbReference type="PROSITE" id="PS50011"/>
    </source>
</evidence>
<dbReference type="SUPFAM" id="SSF53300">
    <property type="entry name" value="vWA-like"/>
    <property type="match status" value="1"/>
</dbReference>
<dbReference type="Pfam" id="PF00069">
    <property type="entry name" value="Pkinase"/>
    <property type="match status" value="1"/>
</dbReference>
<keyword evidence="3" id="KW-0418">Kinase</keyword>
<comment type="caution">
    <text evidence="3">The sequence shown here is derived from an EMBL/GenBank/DDBJ whole genome shotgun (WGS) entry which is preliminary data.</text>
</comment>
<dbReference type="Proteomes" id="UP001446871">
    <property type="component" value="Unassembled WGS sequence"/>
</dbReference>
<feature type="domain" description="Protein kinase" evidence="2">
    <location>
        <begin position="142"/>
        <end position="486"/>
    </location>
</feature>
<dbReference type="InterPro" id="IPR008271">
    <property type="entry name" value="Ser/Thr_kinase_AS"/>
</dbReference>
<organism evidence="3 4">
    <name type="scientific">Apiospora saccharicola</name>
    <dbReference type="NCBI Taxonomy" id="335842"/>
    <lineage>
        <taxon>Eukaryota</taxon>
        <taxon>Fungi</taxon>
        <taxon>Dikarya</taxon>
        <taxon>Ascomycota</taxon>
        <taxon>Pezizomycotina</taxon>
        <taxon>Sordariomycetes</taxon>
        <taxon>Xylariomycetidae</taxon>
        <taxon>Amphisphaeriales</taxon>
        <taxon>Apiosporaceae</taxon>
        <taxon>Apiospora</taxon>
    </lineage>
</organism>
<accession>A0ABR1UWC8</accession>
<dbReference type="EMBL" id="JAQQWM010000005">
    <property type="protein sequence ID" value="KAK8063227.1"/>
    <property type="molecule type" value="Genomic_DNA"/>
</dbReference>
<keyword evidence="4" id="KW-1185">Reference proteome</keyword>
<reference evidence="3 4" key="1">
    <citation type="submission" date="2023-01" db="EMBL/GenBank/DDBJ databases">
        <title>Analysis of 21 Apiospora genomes using comparative genomics revels a genus with tremendous synthesis potential of carbohydrate active enzymes and secondary metabolites.</title>
        <authorList>
            <person name="Sorensen T."/>
        </authorList>
    </citation>
    <scope>NUCLEOTIDE SEQUENCE [LARGE SCALE GENOMIC DNA]</scope>
    <source>
        <strain evidence="3 4">CBS 83171</strain>
    </source>
</reference>
<proteinExistence type="predicted"/>
<keyword evidence="3" id="KW-0808">Transferase</keyword>
<dbReference type="InterPro" id="IPR000719">
    <property type="entry name" value="Prot_kinase_dom"/>
</dbReference>